<dbReference type="AlphaFoldDB" id="A0A1I1MLS2"/>
<protein>
    <recommendedName>
        <fullName evidence="3">SatD family (SatD)</fullName>
    </recommendedName>
</protein>
<gene>
    <name evidence="1" type="ORF">SAMN05421762_2336</name>
</gene>
<reference evidence="1 2" key="1">
    <citation type="submission" date="2016-10" db="EMBL/GenBank/DDBJ databases">
        <authorList>
            <person name="de Groot N.N."/>
        </authorList>
    </citation>
    <scope>NUCLEOTIDE SEQUENCE [LARGE SCALE GENOMIC DNA]</scope>
    <source>
        <strain evidence="1 2">DSM 29619</strain>
    </source>
</reference>
<proteinExistence type="predicted"/>
<dbReference type="RefSeq" id="WP_139199429.1">
    <property type="nucleotide sequence ID" value="NZ_FNZG01000001.1"/>
</dbReference>
<evidence type="ECO:0000313" key="1">
    <source>
        <dbReference type="EMBL" id="SFC82500.1"/>
    </source>
</evidence>
<evidence type="ECO:0008006" key="3">
    <source>
        <dbReference type="Google" id="ProtNLM"/>
    </source>
</evidence>
<dbReference type="STRING" id="517719.SAMN05421762_2336"/>
<evidence type="ECO:0000313" key="2">
    <source>
        <dbReference type="Proteomes" id="UP000231644"/>
    </source>
</evidence>
<dbReference type="Proteomes" id="UP000231644">
    <property type="component" value="Unassembled WGS sequence"/>
</dbReference>
<organism evidence="1 2">
    <name type="scientific">Pseudooceanicola nitratireducens</name>
    <dbReference type="NCBI Taxonomy" id="517719"/>
    <lineage>
        <taxon>Bacteria</taxon>
        <taxon>Pseudomonadati</taxon>
        <taxon>Pseudomonadota</taxon>
        <taxon>Alphaproteobacteria</taxon>
        <taxon>Rhodobacterales</taxon>
        <taxon>Paracoccaceae</taxon>
        <taxon>Pseudooceanicola</taxon>
    </lineage>
</organism>
<name>A0A1I1MLS2_9RHOB</name>
<sequence>MNTPLSSTHIIVTGDLVASRTLEAAEFDAAQQALRDGAETLTHWLGRPCLLARHRGDGWQLAVPCPAGAPPLAPLRVALVMRAALARAGDRIESRMALATGPAEIPEDGDLNRASGPAFITSGQLLDQLKSGGEMADAAGGAAGAATSLADHISRGWTQAQARSVFPMLAPDRPTQDTVAAQLGISRQAVRQALNAAGFPAIARALAQLEAPP</sequence>
<keyword evidence="2" id="KW-1185">Reference proteome</keyword>
<dbReference type="OrthoDB" id="7210707at2"/>
<dbReference type="EMBL" id="FOLX01000001">
    <property type="protein sequence ID" value="SFC82500.1"/>
    <property type="molecule type" value="Genomic_DNA"/>
</dbReference>
<accession>A0A1I1MLS2</accession>